<sequence>MQRLGFFILLCLITTVGWAQKISVSGIVFDESGSLPGASVIVKGSEADQLIGTVTDLDGNFTLETAPNSILVISFMGYQSQEVSLEGRTSLKIQLVSETTELDQVLVVGYGVQKKASSVAAISQTKGEDLLKVGSPNTVSEALQGIMPGVTAIVDNGKPGASSAEILIRGKASWQNSGPLVLVDGVERNMNELDPNEIENISVLKDASATAVFGVKGANGVILITTKRGTLDRPVVSFSANFGFKVPTAQPDFADYVSSMKAWNEALANDKRWSDMIPESTISAWEGAFATGNYGPYNDEFPQVDWWGTMVKDVGYQQNYNINVRGGSDFMKYFLSLGYLNDGDIFETKKNELFDPSFNYKRYNWRANFDFSITKSTTFSVNISGSQGNRNQTGYRINGEGEDGFGQDQFFAQLYGASQNLFPIRWSDGTYGVDFAGGGNLVALFDMGQRTYKYYEGYYDFKLKQDLDFVTKGLSTKLSVSYNSESNTASRIQRYSGGNFGEQSQIAFSRIYDYSQLNSNGTYPYVETRWQNDDFQSPNPGAVYDYMLNGGFRKHLYYELALNYNRTFGVHTVTALALFSRRENEYLLGGSSNTFGIPRRQEDWVGRVTYNYKERYLAEINGAYNGSENFAPGSRFGFFPSATIGWRISEEPLVKEIAGSWLTNLKARYSYGQSGMDRLSEGQRFAYLQNFNSGGNVSFGDYNRTNYGPLYNEGPAANESLTWEVSTKENLGFEFTFFEKLSGSLDLYEEKRENILMDVWSPLWYVQKSATGNIGETKNHGLEFDLGWSENIGANFRYSVKGNIALNDNRIVFRNDGANAENYQRQAGKPIGWQSRYLVADYYQSLDDIFNGAVPNDRTLQSNLIPGDFMFIDYNADGVIDEDGDKVVVKDLQYPGTTYGLQLGAQYKGWGINTLFYGVTNVSKLLPNTILYDNLGGEQGVFKSGPDVMNRWTLENAANAEKPAFHSLGTISGYSQSASTFSYQDASYLRLKNVEISYKFKKSFIQKFGFENFELYCNGNNLITWTKLDKRLDPETRNTSVYPIVRRYNLGVRASF</sequence>
<dbReference type="Proteomes" id="UP000032544">
    <property type="component" value="Unassembled WGS sequence"/>
</dbReference>
<feature type="domain" description="TonB-dependent receptor plug" evidence="2">
    <location>
        <begin position="116"/>
        <end position="221"/>
    </location>
</feature>
<dbReference type="SUPFAM" id="SSF49464">
    <property type="entry name" value="Carboxypeptidase regulatory domain-like"/>
    <property type="match status" value="1"/>
</dbReference>
<dbReference type="InterPro" id="IPR039426">
    <property type="entry name" value="TonB-dep_rcpt-like"/>
</dbReference>
<evidence type="ECO:0000313" key="3">
    <source>
        <dbReference type="EMBL" id="KJF45345.1"/>
    </source>
</evidence>
<dbReference type="Pfam" id="PF07715">
    <property type="entry name" value="Plug"/>
    <property type="match status" value="1"/>
</dbReference>
<reference evidence="3 4" key="1">
    <citation type="submission" date="2014-09" db="EMBL/GenBank/DDBJ databases">
        <title>Draft Genome Sequence of Draconibacterium sp. JN14CK-3.</title>
        <authorList>
            <person name="Dong C."/>
            <person name="Lai Q."/>
            <person name="Shao Z."/>
        </authorList>
    </citation>
    <scope>NUCLEOTIDE SEQUENCE [LARGE SCALE GENOMIC DNA]</scope>
    <source>
        <strain evidence="3 4">JN14CK-3</strain>
    </source>
</reference>
<comment type="caution">
    <text evidence="3">The sequence shown here is derived from an EMBL/GenBank/DDBJ whole genome shotgun (WGS) entry which is preliminary data.</text>
</comment>
<dbReference type="AlphaFoldDB" id="A0A0D8JEL7"/>
<dbReference type="InterPro" id="IPR023997">
    <property type="entry name" value="TonB-dep_OMP_SusC/RagA_CS"/>
</dbReference>
<dbReference type="NCBIfam" id="TIGR04056">
    <property type="entry name" value="OMP_RagA_SusC"/>
    <property type="match status" value="1"/>
</dbReference>
<organism evidence="3 4">
    <name type="scientific">Draconibacterium sediminis</name>
    <dbReference type="NCBI Taxonomy" id="1544798"/>
    <lineage>
        <taxon>Bacteria</taxon>
        <taxon>Pseudomonadati</taxon>
        <taxon>Bacteroidota</taxon>
        <taxon>Bacteroidia</taxon>
        <taxon>Marinilabiliales</taxon>
        <taxon>Prolixibacteraceae</taxon>
        <taxon>Draconibacterium</taxon>
    </lineage>
</organism>
<comment type="subcellular location">
    <subcellularLocation>
        <location evidence="1">Cell outer membrane</location>
        <topology evidence="1">Multi-pass membrane protein</topology>
    </subcellularLocation>
</comment>
<keyword evidence="4" id="KW-1185">Reference proteome</keyword>
<dbReference type="EMBL" id="JRHC01000001">
    <property type="protein sequence ID" value="KJF45345.1"/>
    <property type="molecule type" value="Genomic_DNA"/>
</dbReference>
<keyword evidence="1" id="KW-0998">Cell outer membrane</keyword>
<dbReference type="InterPro" id="IPR012910">
    <property type="entry name" value="Plug_dom"/>
</dbReference>
<gene>
    <name evidence="3" type="ORF">LH29_08200</name>
</gene>
<dbReference type="InterPro" id="IPR037066">
    <property type="entry name" value="Plug_dom_sf"/>
</dbReference>
<dbReference type="InterPro" id="IPR023996">
    <property type="entry name" value="TonB-dep_OMP_SusC/RagA"/>
</dbReference>
<evidence type="ECO:0000313" key="4">
    <source>
        <dbReference type="Proteomes" id="UP000032544"/>
    </source>
</evidence>
<dbReference type="RefSeq" id="WP_045027458.1">
    <property type="nucleotide sequence ID" value="NZ_JRHC01000001.1"/>
</dbReference>
<dbReference type="Pfam" id="PF13715">
    <property type="entry name" value="CarbopepD_reg_2"/>
    <property type="match status" value="1"/>
</dbReference>
<dbReference type="NCBIfam" id="TIGR04057">
    <property type="entry name" value="SusC_RagA_signa"/>
    <property type="match status" value="1"/>
</dbReference>
<dbReference type="STRING" id="1544798.LH29_08200"/>
<dbReference type="PROSITE" id="PS52016">
    <property type="entry name" value="TONB_DEPENDENT_REC_3"/>
    <property type="match status" value="1"/>
</dbReference>
<proteinExistence type="inferred from homology"/>
<evidence type="ECO:0000256" key="1">
    <source>
        <dbReference type="PROSITE-ProRule" id="PRU01360"/>
    </source>
</evidence>
<name>A0A0D8JEL7_9BACT</name>
<protein>
    <recommendedName>
        <fullName evidence="2">TonB-dependent receptor plug domain-containing protein</fullName>
    </recommendedName>
</protein>
<dbReference type="PATRIC" id="fig|1544798.3.peg.1644"/>
<keyword evidence="1" id="KW-0812">Transmembrane</keyword>
<accession>A0A0D8JEL7</accession>
<dbReference type="FunFam" id="2.170.130.10:FF:000003">
    <property type="entry name" value="SusC/RagA family TonB-linked outer membrane protein"/>
    <property type="match status" value="1"/>
</dbReference>
<keyword evidence="1" id="KW-1134">Transmembrane beta strand</keyword>
<evidence type="ECO:0000259" key="2">
    <source>
        <dbReference type="Pfam" id="PF07715"/>
    </source>
</evidence>
<dbReference type="InterPro" id="IPR008969">
    <property type="entry name" value="CarboxyPept-like_regulatory"/>
</dbReference>
<keyword evidence="1" id="KW-0472">Membrane</keyword>
<keyword evidence="1" id="KW-0813">Transport</keyword>
<comment type="similarity">
    <text evidence="1">Belongs to the TonB-dependent receptor family.</text>
</comment>
<dbReference type="SUPFAM" id="SSF56935">
    <property type="entry name" value="Porins"/>
    <property type="match status" value="1"/>
</dbReference>
<dbReference type="GO" id="GO:0009279">
    <property type="term" value="C:cell outer membrane"/>
    <property type="evidence" value="ECO:0007669"/>
    <property type="project" value="UniProtKB-SubCell"/>
</dbReference>
<dbReference type="Gene3D" id="2.170.130.10">
    <property type="entry name" value="TonB-dependent receptor, plug domain"/>
    <property type="match status" value="1"/>
</dbReference>
<dbReference type="OrthoDB" id="9768177at2"/>